<feature type="non-terminal residue" evidence="1">
    <location>
        <position position="136"/>
    </location>
</feature>
<name>A0A9N9E2K1_9GLOM</name>
<dbReference type="OrthoDB" id="2351976at2759"/>
<evidence type="ECO:0000313" key="2">
    <source>
        <dbReference type="Proteomes" id="UP000789706"/>
    </source>
</evidence>
<protein>
    <submittedName>
        <fullName evidence="1">11753_t:CDS:1</fullName>
    </submittedName>
</protein>
<gene>
    <name evidence="1" type="ORF">DEBURN_LOCUS11810</name>
</gene>
<evidence type="ECO:0000313" key="1">
    <source>
        <dbReference type="EMBL" id="CAG8662525.1"/>
    </source>
</evidence>
<dbReference type="EMBL" id="CAJVPK010008682">
    <property type="protein sequence ID" value="CAG8662525.1"/>
    <property type="molecule type" value="Genomic_DNA"/>
</dbReference>
<sequence>NPSLKSIEFDIKDKSYHIDFGKENIEETIHNVRAVVQAYLPREWEVAKEKKEITLKMNTIIPITLVDINITLSDDINSEVHIDNIEIINNVQQSVGKGDGRNVGQKINHVLVIFSLLNDIEHIFHPENHYTILLYP</sequence>
<proteinExistence type="predicted"/>
<comment type="caution">
    <text evidence="1">The sequence shown here is derived from an EMBL/GenBank/DDBJ whole genome shotgun (WGS) entry which is preliminary data.</text>
</comment>
<organism evidence="1 2">
    <name type="scientific">Diversispora eburnea</name>
    <dbReference type="NCBI Taxonomy" id="1213867"/>
    <lineage>
        <taxon>Eukaryota</taxon>
        <taxon>Fungi</taxon>
        <taxon>Fungi incertae sedis</taxon>
        <taxon>Mucoromycota</taxon>
        <taxon>Glomeromycotina</taxon>
        <taxon>Glomeromycetes</taxon>
        <taxon>Diversisporales</taxon>
        <taxon>Diversisporaceae</taxon>
        <taxon>Diversispora</taxon>
    </lineage>
</organism>
<dbReference type="Proteomes" id="UP000789706">
    <property type="component" value="Unassembled WGS sequence"/>
</dbReference>
<dbReference type="AlphaFoldDB" id="A0A9N9E2K1"/>
<reference evidence="1" key="1">
    <citation type="submission" date="2021-06" db="EMBL/GenBank/DDBJ databases">
        <authorList>
            <person name="Kallberg Y."/>
            <person name="Tangrot J."/>
            <person name="Rosling A."/>
        </authorList>
    </citation>
    <scope>NUCLEOTIDE SEQUENCE</scope>
    <source>
        <strain evidence="1">AZ414A</strain>
    </source>
</reference>
<accession>A0A9N9E2K1</accession>
<feature type="non-terminal residue" evidence="1">
    <location>
        <position position="1"/>
    </location>
</feature>
<keyword evidence="2" id="KW-1185">Reference proteome</keyword>